<keyword evidence="4" id="KW-1185">Reference proteome</keyword>
<keyword evidence="2" id="KW-1133">Transmembrane helix</keyword>
<feature type="transmembrane region" description="Helical" evidence="2">
    <location>
        <begin position="28"/>
        <end position="50"/>
    </location>
</feature>
<dbReference type="Pfam" id="PF11222">
    <property type="entry name" value="DUF3017"/>
    <property type="match status" value="1"/>
</dbReference>
<evidence type="ECO:0000256" key="2">
    <source>
        <dbReference type="SAM" id="Phobius"/>
    </source>
</evidence>
<evidence type="ECO:0000256" key="1">
    <source>
        <dbReference type="SAM" id="MobiDB-lite"/>
    </source>
</evidence>
<gene>
    <name evidence="3" type="ORF">IEQ44_09445</name>
</gene>
<sequence length="110" mass="11285">MAHEGHDVPALDPEESARPRRYPSTTGGALYLAMLVVVVAGIVLVALVSWRLGVRVVAGALVAGGVLRLALPEAEAGMFAVRGRITDASLYLATGAALIALASSIPDQPV</sequence>
<feature type="transmembrane region" description="Helical" evidence="2">
    <location>
        <begin position="88"/>
        <end position="105"/>
    </location>
</feature>
<proteinExistence type="predicted"/>
<evidence type="ECO:0000313" key="3">
    <source>
        <dbReference type="EMBL" id="MBE7324879.1"/>
    </source>
</evidence>
<keyword evidence="2" id="KW-0472">Membrane</keyword>
<protein>
    <submittedName>
        <fullName evidence="3">DUF3017 domain-containing protein</fullName>
    </submittedName>
</protein>
<reference evidence="3 4" key="1">
    <citation type="submission" date="2020-10" db="EMBL/GenBank/DDBJ databases">
        <title>Nocardioides sp. isolated from sludge.</title>
        <authorList>
            <person name="Zhang X."/>
        </authorList>
    </citation>
    <scope>NUCLEOTIDE SEQUENCE [LARGE SCALE GENOMIC DNA]</scope>
    <source>
        <strain evidence="3 4">Y6</strain>
    </source>
</reference>
<dbReference type="EMBL" id="JADCSA010000008">
    <property type="protein sequence ID" value="MBE7324879.1"/>
    <property type="molecule type" value="Genomic_DNA"/>
</dbReference>
<name>A0ABR9RTH0_9ACTN</name>
<feature type="region of interest" description="Disordered" evidence="1">
    <location>
        <begin position="1"/>
        <end position="22"/>
    </location>
</feature>
<comment type="caution">
    <text evidence="3">The sequence shown here is derived from an EMBL/GenBank/DDBJ whole genome shotgun (WGS) entry which is preliminary data.</text>
</comment>
<evidence type="ECO:0000313" key="4">
    <source>
        <dbReference type="Proteomes" id="UP000756387"/>
    </source>
</evidence>
<dbReference type="Proteomes" id="UP000756387">
    <property type="component" value="Unassembled WGS sequence"/>
</dbReference>
<accession>A0ABR9RTH0</accession>
<organism evidence="3 4">
    <name type="scientific">Nocardioides malaquae</name>
    <dbReference type="NCBI Taxonomy" id="2773426"/>
    <lineage>
        <taxon>Bacteria</taxon>
        <taxon>Bacillati</taxon>
        <taxon>Actinomycetota</taxon>
        <taxon>Actinomycetes</taxon>
        <taxon>Propionibacteriales</taxon>
        <taxon>Nocardioidaceae</taxon>
        <taxon>Nocardioides</taxon>
    </lineage>
</organism>
<dbReference type="RefSeq" id="WP_193638221.1">
    <property type="nucleotide sequence ID" value="NZ_JADCSA010000008.1"/>
</dbReference>
<keyword evidence="2" id="KW-0812">Transmembrane</keyword>
<dbReference type="InterPro" id="IPR021385">
    <property type="entry name" value="DUF3017"/>
</dbReference>